<dbReference type="PANTHER" id="PTHR24096">
    <property type="entry name" value="LONG-CHAIN-FATTY-ACID--COA LIGASE"/>
    <property type="match status" value="1"/>
</dbReference>
<dbReference type="AlphaFoldDB" id="A0A9W9ETB3"/>
<dbReference type="InterPro" id="IPR045851">
    <property type="entry name" value="AMP-bd_C_sf"/>
</dbReference>
<gene>
    <name evidence="2" type="ORF">N7456_011105</name>
</gene>
<dbReference type="Pfam" id="PF00501">
    <property type="entry name" value="AMP-binding"/>
    <property type="match status" value="1"/>
</dbReference>
<dbReference type="Proteomes" id="UP001149165">
    <property type="component" value="Unassembled WGS sequence"/>
</dbReference>
<feature type="domain" description="AMP-dependent synthetase/ligase" evidence="1">
    <location>
        <begin position="89"/>
        <end position="398"/>
    </location>
</feature>
<protein>
    <recommendedName>
        <fullName evidence="1">AMP-dependent synthetase/ligase domain-containing protein</fullName>
    </recommendedName>
</protein>
<dbReference type="EMBL" id="JAPQKH010000007">
    <property type="protein sequence ID" value="KAJ5087489.1"/>
    <property type="molecule type" value="Genomic_DNA"/>
</dbReference>
<name>A0A9W9ETB3_9EURO</name>
<dbReference type="OrthoDB" id="6614653at2759"/>
<dbReference type="InterPro" id="IPR000873">
    <property type="entry name" value="AMP-dep_synth/lig_dom"/>
</dbReference>
<sequence>MEDTVLKTLATFVEEDGGFPNDNIFNTLLPIAREVDQPIFHDPTKGVNATYDQFITDVIHMRHQLRQHLSAYLDPQNPTIFGDSVLICTLSHANYEYAVAAFAILALGATLVPIPTNTSPELLLHHLRRSPVKYVLASDDFRETASQFQAFANQNFLPEIRVESIPTMNTCPATLWDLPNLTVSEEITIPESRPGIIFFSSGSTGVPKGIVHSRGYFYNRPRLDSDEGFFVHRPASWLAGTMPLVAAVLGGARAEIISPYAPGKEFWDRLRSDKITRITSTVVLWEKLAHYFKDHLMNHPEREYYVAGLHHLRSPMIGASVPVPSLLNFYRHELKKPLSHRYGLTETGKLIAGMTAEEDASIEKHRCIGKQLFPEHPFKISDEGELLIGGLTTLLGYLNDEAATKKAIDEEGWFHTGDLCHRDGDYYFFDGRASADFIKTAGGPVPVCQLEDVVQSLEYFKMAYVIPVEDEVVGRRVGVIARPVGEPVDIHRVRADLATLVLPHMLPSAFRLLEEHETMPVTYTDKISKKGVMKKYFACDAEGKLPQDVELIDLEFK</sequence>
<dbReference type="Gene3D" id="3.30.300.30">
    <property type="match status" value="1"/>
</dbReference>
<reference evidence="2" key="2">
    <citation type="journal article" date="2023" name="IMA Fungus">
        <title>Comparative genomic study of the Penicillium genus elucidates a diverse pangenome and 15 lateral gene transfer events.</title>
        <authorList>
            <person name="Petersen C."/>
            <person name="Sorensen T."/>
            <person name="Nielsen M.R."/>
            <person name="Sondergaard T.E."/>
            <person name="Sorensen J.L."/>
            <person name="Fitzpatrick D.A."/>
            <person name="Frisvad J.C."/>
            <person name="Nielsen K.L."/>
        </authorList>
    </citation>
    <scope>NUCLEOTIDE SEQUENCE</scope>
    <source>
        <strain evidence="2">IBT 30069</strain>
    </source>
</reference>
<keyword evidence="3" id="KW-1185">Reference proteome</keyword>
<dbReference type="PROSITE" id="PS00455">
    <property type="entry name" value="AMP_BINDING"/>
    <property type="match status" value="1"/>
</dbReference>
<dbReference type="Gene3D" id="3.40.50.12780">
    <property type="entry name" value="N-terminal domain of ligase-like"/>
    <property type="match status" value="1"/>
</dbReference>
<comment type="caution">
    <text evidence="2">The sequence shown here is derived from an EMBL/GenBank/DDBJ whole genome shotgun (WGS) entry which is preliminary data.</text>
</comment>
<reference evidence="2" key="1">
    <citation type="submission" date="2022-11" db="EMBL/GenBank/DDBJ databases">
        <authorList>
            <person name="Petersen C."/>
        </authorList>
    </citation>
    <scope>NUCLEOTIDE SEQUENCE</scope>
    <source>
        <strain evidence="2">IBT 30069</strain>
    </source>
</reference>
<accession>A0A9W9ETB3</accession>
<evidence type="ECO:0000313" key="2">
    <source>
        <dbReference type="EMBL" id="KAJ5087489.1"/>
    </source>
</evidence>
<dbReference type="InterPro" id="IPR042099">
    <property type="entry name" value="ANL_N_sf"/>
</dbReference>
<evidence type="ECO:0000259" key="1">
    <source>
        <dbReference type="Pfam" id="PF00501"/>
    </source>
</evidence>
<organism evidence="2 3">
    <name type="scientific">Penicillium angulare</name>
    <dbReference type="NCBI Taxonomy" id="116970"/>
    <lineage>
        <taxon>Eukaryota</taxon>
        <taxon>Fungi</taxon>
        <taxon>Dikarya</taxon>
        <taxon>Ascomycota</taxon>
        <taxon>Pezizomycotina</taxon>
        <taxon>Eurotiomycetes</taxon>
        <taxon>Eurotiomycetidae</taxon>
        <taxon>Eurotiales</taxon>
        <taxon>Aspergillaceae</taxon>
        <taxon>Penicillium</taxon>
    </lineage>
</organism>
<dbReference type="GO" id="GO:0016405">
    <property type="term" value="F:CoA-ligase activity"/>
    <property type="evidence" value="ECO:0007669"/>
    <property type="project" value="TreeGrafter"/>
</dbReference>
<proteinExistence type="predicted"/>
<dbReference type="InterPro" id="IPR020845">
    <property type="entry name" value="AMP-binding_CS"/>
</dbReference>
<evidence type="ECO:0000313" key="3">
    <source>
        <dbReference type="Proteomes" id="UP001149165"/>
    </source>
</evidence>
<dbReference type="SUPFAM" id="SSF56801">
    <property type="entry name" value="Acetyl-CoA synthetase-like"/>
    <property type="match status" value="1"/>
</dbReference>